<proteinExistence type="inferred from homology"/>
<dbReference type="GO" id="GO:0046168">
    <property type="term" value="P:glycerol-3-phosphate catabolic process"/>
    <property type="evidence" value="ECO:0007669"/>
    <property type="project" value="TreeGrafter"/>
</dbReference>
<comment type="catalytic activity">
    <reaction evidence="6">
        <text>a quinone + sn-glycerol 3-phosphate = dihydroxyacetone phosphate + a quinol</text>
        <dbReference type="Rhea" id="RHEA:18977"/>
        <dbReference type="ChEBI" id="CHEBI:24646"/>
        <dbReference type="ChEBI" id="CHEBI:57597"/>
        <dbReference type="ChEBI" id="CHEBI:57642"/>
        <dbReference type="ChEBI" id="CHEBI:132124"/>
        <dbReference type="EC" id="1.1.5.3"/>
    </reaction>
</comment>
<organism evidence="9 10">
    <name type="scientific">Roseibium album</name>
    <dbReference type="NCBI Taxonomy" id="311410"/>
    <lineage>
        <taxon>Bacteria</taxon>
        <taxon>Pseudomonadati</taxon>
        <taxon>Pseudomonadota</taxon>
        <taxon>Alphaproteobacteria</taxon>
        <taxon>Hyphomicrobiales</taxon>
        <taxon>Stappiaceae</taxon>
        <taxon>Roseibium</taxon>
    </lineage>
</organism>
<dbReference type="Gene3D" id="6.10.250.1890">
    <property type="match status" value="1"/>
</dbReference>
<dbReference type="NCBIfam" id="NF009906">
    <property type="entry name" value="PRK13369.1"/>
    <property type="match status" value="1"/>
</dbReference>
<comment type="similarity">
    <text evidence="2 6">Belongs to the FAD-dependent glycerol-3-phosphate dehydrogenase family.</text>
</comment>
<dbReference type="EC" id="1.1.5.3" evidence="6"/>
<dbReference type="STRING" id="311410.LA5095_01091"/>
<dbReference type="GeneID" id="97669736"/>
<evidence type="ECO:0000256" key="3">
    <source>
        <dbReference type="ARBA" id="ARBA00022630"/>
    </source>
</evidence>
<reference evidence="10" key="1">
    <citation type="submission" date="2015-07" db="EMBL/GenBank/DDBJ databases">
        <authorList>
            <person name="Rodrigo-Torres Lidia"/>
            <person name="Arahal R.David."/>
        </authorList>
    </citation>
    <scope>NUCLEOTIDE SEQUENCE [LARGE SCALE GENOMIC DNA]</scope>
    <source>
        <strain evidence="10">CECT 5096</strain>
    </source>
</reference>
<evidence type="ECO:0000259" key="8">
    <source>
        <dbReference type="Pfam" id="PF16901"/>
    </source>
</evidence>
<dbReference type="Pfam" id="PF01266">
    <property type="entry name" value="DAO"/>
    <property type="match status" value="1"/>
</dbReference>
<dbReference type="Gene3D" id="3.30.9.10">
    <property type="entry name" value="D-Amino Acid Oxidase, subunit A, domain 2"/>
    <property type="match status" value="1"/>
</dbReference>
<keyword evidence="4" id="KW-0274">FAD</keyword>
<dbReference type="Proteomes" id="UP000049983">
    <property type="component" value="Unassembled WGS sequence"/>
</dbReference>
<comment type="cofactor">
    <cofactor evidence="1 6">
        <name>FAD</name>
        <dbReference type="ChEBI" id="CHEBI:57692"/>
    </cofactor>
</comment>
<dbReference type="InterPro" id="IPR031656">
    <property type="entry name" value="DAO_C"/>
</dbReference>
<keyword evidence="5 6" id="KW-0560">Oxidoreductase</keyword>
<evidence type="ECO:0000256" key="4">
    <source>
        <dbReference type="ARBA" id="ARBA00022827"/>
    </source>
</evidence>
<accession>A0A0M6Z7J2</accession>
<dbReference type="PANTHER" id="PTHR11985">
    <property type="entry name" value="GLYCEROL-3-PHOSPHATE DEHYDROGENASE"/>
    <property type="match status" value="1"/>
</dbReference>
<dbReference type="Pfam" id="PF16901">
    <property type="entry name" value="DAO_C"/>
    <property type="match status" value="1"/>
</dbReference>
<evidence type="ECO:0000256" key="2">
    <source>
        <dbReference type="ARBA" id="ARBA00007330"/>
    </source>
</evidence>
<evidence type="ECO:0000313" key="9">
    <source>
        <dbReference type="EMBL" id="CTQ70046.1"/>
    </source>
</evidence>
<dbReference type="InterPro" id="IPR000447">
    <property type="entry name" value="G3P_DH_FAD-dep"/>
</dbReference>
<dbReference type="SUPFAM" id="SSF51905">
    <property type="entry name" value="FAD/NAD(P)-binding domain"/>
    <property type="match status" value="1"/>
</dbReference>
<dbReference type="GO" id="GO:0009331">
    <property type="term" value="C:glycerol-3-phosphate dehydrogenase (FAD) complex"/>
    <property type="evidence" value="ECO:0007669"/>
    <property type="project" value="UniProtKB-UniRule"/>
</dbReference>
<dbReference type="EMBL" id="CXWC01000010">
    <property type="protein sequence ID" value="CTQ70046.1"/>
    <property type="molecule type" value="Genomic_DNA"/>
</dbReference>
<dbReference type="Gene3D" id="1.10.8.870">
    <property type="entry name" value="Alpha-glycerophosphate oxidase, cap domain"/>
    <property type="match status" value="1"/>
</dbReference>
<dbReference type="NCBIfam" id="NF008899">
    <property type="entry name" value="PRK12266.1"/>
    <property type="match status" value="1"/>
</dbReference>
<dbReference type="AlphaFoldDB" id="A0A0M6Z7J2"/>
<protein>
    <recommendedName>
        <fullName evidence="6">Glycerol-3-phosphate dehydrogenase</fullName>
        <ecNumber evidence="6">1.1.5.3</ecNumber>
    </recommendedName>
</protein>
<dbReference type="InterPro" id="IPR038299">
    <property type="entry name" value="DAO_C_sf"/>
</dbReference>
<evidence type="ECO:0000256" key="6">
    <source>
        <dbReference type="RuleBase" id="RU361217"/>
    </source>
</evidence>
<name>A0A0M6Z7J2_9HYPH</name>
<dbReference type="Gene3D" id="3.50.50.60">
    <property type="entry name" value="FAD/NAD(P)-binding domain"/>
    <property type="match status" value="1"/>
</dbReference>
<keyword evidence="10" id="KW-1185">Reference proteome</keyword>
<dbReference type="OrthoDB" id="9766796at2"/>
<evidence type="ECO:0000256" key="1">
    <source>
        <dbReference type="ARBA" id="ARBA00001974"/>
    </source>
</evidence>
<evidence type="ECO:0000256" key="5">
    <source>
        <dbReference type="ARBA" id="ARBA00023002"/>
    </source>
</evidence>
<sequence>MNLLTPDHSKYEPAGRSAERPVDLLVVGGGINGAGVARDAAGRGLSVILCEKGDLGEGTSSRSGKYIHGGLRYLEYYEFRLVREALNEREVVLEAAPHLSWPLQLVLPHSPEQRPRWLIRLGLFLYDNLGGRKRVPGSSSLDLGSNVAGKRLKGKFRKGFSYWDVWIDDARLVVLNAVDASRRGAQIFTRTACLSARRHGKVWRAELKSDNPGSPSVVFAKAIVNAAGPWVEKVIGEVAGVNSRMSVRLVKGSHIVLPKWWEGDHGYVLQAPDKRLIFVNPYFDDMALIGTTDIPFEGRAEDVEIDASEIDYLLGILESYFDQTFKPEDVLFDYSGVRPLFDDDANKSASAVTRDYQFELDGSLEPDSALPPLLSAFGGKLTTYRKLSEQALQMLAPFFPEMAGSWTAKTPLPGGDLPDKQFEVWFKGFQKRYAFLPEKLLRHLGHCYGTDAVRLLDGVNELSDLGQNFGSCFFEREAVWLLQNEWAVSAEDILLRRTKHGLFLTPEEKSGFEVWLDKRLAIHEPVS</sequence>
<feature type="domain" description="Alpha-glycerophosphate oxidase C-terminal" evidence="8">
    <location>
        <begin position="406"/>
        <end position="503"/>
    </location>
</feature>
<dbReference type="PRINTS" id="PR01001">
    <property type="entry name" value="FADG3PDH"/>
</dbReference>
<evidence type="ECO:0000313" key="10">
    <source>
        <dbReference type="Proteomes" id="UP000049983"/>
    </source>
</evidence>
<dbReference type="RefSeq" id="WP_082442609.1">
    <property type="nucleotide sequence ID" value="NZ_CANMGD010000009.1"/>
</dbReference>
<dbReference type="PANTHER" id="PTHR11985:SF15">
    <property type="entry name" value="GLYCEROL-3-PHOSPHATE DEHYDROGENASE, MITOCHONDRIAL"/>
    <property type="match status" value="1"/>
</dbReference>
<keyword evidence="3 6" id="KW-0285">Flavoprotein</keyword>
<dbReference type="SUPFAM" id="SSF54373">
    <property type="entry name" value="FAD-linked reductases, C-terminal domain"/>
    <property type="match status" value="1"/>
</dbReference>
<dbReference type="PROSITE" id="PS00977">
    <property type="entry name" value="FAD_G3PDH_1"/>
    <property type="match status" value="1"/>
</dbReference>
<dbReference type="InterPro" id="IPR036188">
    <property type="entry name" value="FAD/NAD-bd_sf"/>
</dbReference>
<evidence type="ECO:0000259" key="7">
    <source>
        <dbReference type="Pfam" id="PF01266"/>
    </source>
</evidence>
<dbReference type="GO" id="GO:0004368">
    <property type="term" value="F:glycerol-3-phosphate dehydrogenase (quinone) activity"/>
    <property type="evidence" value="ECO:0007669"/>
    <property type="project" value="UniProtKB-EC"/>
</dbReference>
<feature type="domain" description="FAD dependent oxidoreductase" evidence="7">
    <location>
        <begin position="23"/>
        <end position="343"/>
    </location>
</feature>
<gene>
    <name evidence="9" type="primary">glpD_1</name>
    <name evidence="9" type="ORF">LA5096_02346</name>
</gene>
<dbReference type="InterPro" id="IPR006076">
    <property type="entry name" value="FAD-dep_OxRdtase"/>
</dbReference>